<name>A0A835AMP5_9POAL</name>
<accession>A0A835AMP5</accession>
<reference evidence="1" key="1">
    <citation type="submission" date="2020-07" db="EMBL/GenBank/DDBJ databases">
        <title>Genome sequence and genetic diversity analysis of an under-domesticated orphan crop, white fonio (Digitaria exilis).</title>
        <authorList>
            <person name="Bennetzen J.L."/>
            <person name="Chen S."/>
            <person name="Ma X."/>
            <person name="Wang X."/>
            <person name="Yssel A.E.J."/>
            <person name="Chaluvadi S.R."/>
            <person name="Johnson M."/>
            <person name="Gangashetty P."/>
            <person name="Hamidou F."/>
            <person name="Sanogo M.D."/>
            <person name="Zwaenepoel A."/>
            <person name="Wallace J."/>
            <person name="Van De Peer Y."/>
            <person name="Van Deynze A."/>
        </authorList>
    </citation>
    <scope>NUCLEOTIDE SEQUENCE</scope>
    <source>
        <tissue evidence="1">Leaves</tissue>
    </source>
</reference>
<evidence type="ECO:0000313" key="1">
    <source>
        <dbReference type="EMBL" id="KAF8664711.1"/>
    </source>
</evidence>
<organism evidence="1 2">
    <name type="scientific">Digitaria exilis</name>
    <dbReference type="NCBI Taxonomy" id="1010633"/>
    <lineage>
        <taxon>Eukaryota</taxon>
        <taxon>Viridiplantae</taxon>
        <taxon>Streptophyta</taxon>
        <taxon>Embryophyta</taxon>
        <taxon>Tracheophyta</taxon>
        <taxon>Spermatophyta</taxon>
        <taxon>Magnoliopsida</taxon>
        <taxon>Liliopsida</taxon>
        <taxon>Poales</taxon>
        <taxon>Poaceae</taxon>
        <taxon>PACMAD clade</taxon>
        <taxon>Panicoideae</taxon>
        <taxon>Panicodae</taxon>
        <taxon>Paniceae</taxon>
        <taxon>Anthephorinae</taxon>
        <taxon>Digitaria</taxon>
    </lineage>
</organism>
<comment type="caution">
    <text evidence="1">The sequence shown here is derived from an EMBL/GenBank/DDBJ whole genome shotgun (WGS) entry which is preliminary data.</text>
</comment>
<dbReference type="Proteomes" id="UP000636709">
    <property type="component" value="Unassembled WGS sequence"/>
</dbReference>
<keyword evidence="2" id="KW-1185">Reference proteome</keyword>
<dbReference type="AlphaFoldDB" id="A0A835AMP5"/>
<gene>
    <name evidence="1" type="ORF">HU200_054428</name>
</gene>
<sequence>MEVEDSSDMGSSDEDLSEEEIELRPIKKAPWIGVLKYNSDKFAKIWGWEMLLPYKGDPDWPDYCNYIGQYYERHHSVITEVTGSGLVDAAKTCLKKERELVSLWDSAMKECTVKILPINTFILSSLIKEFADKVKCPGKTFSDVSTAALLVCTTTVSLCILMTKCYLCSL</sequence>
<proteinExistence type="predicted"/>
<dbReference type="EMBL" id="JACEFO010002347">
    <property type="protein sequence ID" value="KAF8664711.1"/>
    <property type="molecule type" value="Genomic_DNA"/>
</dbReference>
<dbReference type="OrthoDB" id="686949at2759"/>
<evidence type="ECO:0000313" key="2">
    <source>
        <dbReference type="Proteomes" id="UP000636709"/>
    </source>
</evidence>
<protein>
    <submittedName>
        <fullName evidence="1">Uncharacterized protein</fullName>
    </submittedName>
</protein>